<reference evidence="1 2" key="1">
    <citation type="submission" date="2019-05" db="EMBL/GenBank/DDBJ databases">
        <title>Another draft genome of Portunus trituberculatus and its Hox gene families provides insights of decapod evolution.</title>
        <authorList>
            <person name="Jeong J.-H."/>
            <person name="Song I."/>
            <person name="Kim S."/>
            <person name="Choi T."/>
            <person name="Kim D."/>
            <person name="Ryu S."/>
            <person name="Kim W."/>
        </authorList>
    </citation>
    <scope>NUCLEOTIDE SEQUENCE [LARGE SCALE GENOMIC DNA]</scope>
    <source>
        <tissue evidence="1">Muscle</tissue>
    </source>
</reference>
<organism evidence="1 2">
    <name type="scientific">Portunus trituberculatus</name>
    <name type="common">Swimming crab</name>
    <name type="synonym">Neptunus trituberculatus</name>
    <dbReference type="NCBI Taxonomy" id="210409"/>
    <lineage>
        <taxon>Eukaryota</taxon>
        <taxon>Metazoa</taxon>
        <taxon>Ecdysozoa</taxon>
        <taxon>Arthropoda</taxon>
        <taxon>Crustacea</taxon>
        <taxon>Multicrustacea</taxon>
        <taxon>Malacostraca</taxon>
        <taxon>Eumalacostraca</taxon>
        <taxon>Eucarida</taxon>
        <taxon>Decapoda</taxon>
        <taxon>Pleocyemata</taxon>
        <taxon>Brachyura</taxon>
        <taxon>Eubrachyura</taxon>
        <taxon>Portunoidea</taxon>
        <taxon>Portunidae</taxon>
        <taxon>Portuninae</taxon>
        <taxon>Portunus</taxon>
    </lineage>
</organism>
<evidence type="ECO:0000313" key="1">
    <source>
        <dbReference type="EMBL" id="MPC39331.1"/>
    </source>
</evidence>
<dbReference type="Proteomes" id="UP000324222">
    <property type="component" value="Unassembled WGS sequence"/>
</dbReference>
<proteinExistence type="predicted"/>
<name>A0A5B7EX10_PORTR</name>
<protein>
    <submittedName>
        <fullName evidence="1">Uncharacterized protein</fullName>
    </submittedName>
</protein>
<dbReference type="EMBL" id="VSRR010004330">
    <property type="protein sequence ID" value="MPC39331.1"/>
    <property type="molecule type" value="Genomic_DNA"/>
</dbReference>
<comment type="caution">
    <text evidence="1">The sequence shown here is derived from an EMBL/GenBank/DDBJ whole genome shotgun (WGS) entry which is preliminary data.</text>
</comment>
<gene>
    <name evidence="1" type="ORF">E2C01_032864</name>
</gene>
<dbReference type="AlphaFoldDB" id="A0A5B7EX10"/>
<sequence>MEILHPEDKNSKESSSVMDTLMNTAIRAEYSSPLLSLHMSPPSELNEAERAKLEELTEANKGLLAPLCEDYNFKVSSFPE</sequence>
<accession>A0A5B7EX10</accession>
<keyword evidence="2" id="KW-1185">Reference proteome</keyword>
<dbReference type="OrthoDB" id="6352325at2759"/>
<evidence type="ECO:0000313" key="2">
    <source>
        <dbReference type="Proteomes" id="UP000324222"/>
    </source>
</evidence>